<dbReference type="SUPFAM" id="SSF53067">
    <property type="entry name" value="Actin-like ATPase domain"/>
    <property type="match status" value="1"/>
</dbReference>
<dbReference type="Gene3D" id="3.30.420.40">
    <property type="match status" value="2"/>
</dbReference>
<organism evidence="2 3">
    <name type="scientific">Podospora didyma</name>
    <dbReference type="NCBI Taxonomy" id="330526"/>
    <lineage>
        <taxon>Eukaryota</taxon>
        <taxon>Fungi</taxon>
        <taxon>Dikarya</taxon>
        <taxon>Ascomycota</taxon>
        <taxon>Pezizomycotina</taxon>
        <taxon>Sordariomycetes</taxon>
        <taxon>Sordariomycetidae</taxon>
        <taxon>Sordariales</taxon>
        <taxon>Podosporaceae</taxon>
        <taxon>Podospora</taxon>
    </lineage>
</organism>
<dbReference type="Gene3D" id="3.90.640.10">
    <property type="entry name" value="Actin, Chain A, domain 4"/>
    <property type="match status" value="1"/>
</dbReference>
<dbReference type="PANTHER" id="PTHR42749">
    <property type="entry name" value="CELL SHAPE-DETERMINING PROTEIN MREB"/>
    <property type="match status" value="1"/>
</dbReference>
<accession>A0AAE0K0X9</accession>
<gene>
    <name evidence="2" type="ORF">B0H63DRAFT_529720</name>
</gene>
<sequence length="581" mass="64985">MPSRTLLIEPPNRLQASTSKGDFPSKLGPARRSGSPRLGPITRNGSRSGLLPEDVPDSLLDDISHNPSLPRKRLIVAVDFGTTFFAVSYVALEADEPINYLNLESICSIRNFPEDWNPLSEDDPMRCQVPTKLVHPSNRDFRKGEDLGPVSDNDSENDAEVGFFGQRIHSIDAEQNPPDISNDKDPATQALSRFKLMLDEGKRTETVRNDLRKPLSELKLERIISNDQHVIADFLTCLLSHTKSELETAGFDESYSTEMALCVPAIWLKKACRQMQIAMTKATVRAGFSGVENGCVENLFLVSDAAAYALAKDRRIMPVDTFVLIDAGGGTVDANTYTVSATSPLRLTHEVVEPDGGLGASYLNEEFRQHLKDLLADEKYLEDGNNTINGAIERFMIYDFESRLKRTLDAYTASPLIFKQFSMRYLRDNPAKKFRNSYIQVPVTKLQEIFAKPLAGIASLMESQITAAYNKRARVEKALIGGFAGSPTLKKFIEESLNKYCQKNECRRIALITPENTAMAVAHGAVLRAFDEEYGPQRHAKSSYGILRTEPYMDFPEHREATWWIDALDESFRSMTPYTGC</sequence>
<dbReference type="PANTHER" id="PTHR42749:SF8">
    <property type="entry name" value="HSP70 FAMILY PROTEIN (AFU_ORTHOLOGUE AFUA_3G13740)"/>
    <property type="match status" value="1"/>
</dbReference>
<reference evidence="2" key="2">
    <citation type="submission" date="2023-06" db="EMBL/GenBank/DDBJ databases">
        <authorList>
            <consortium name="Lawrence Berkeley National Laboratory"/>
            <person name="Haridas S."/>
            <person name="Hensen N."/>
            <person name="Bonometti L."/>
            <person name="Westerberg I."/>
            <person name="Brannstrom I.O."/>
            <person name="Guillou S."/>
            <person name="Cros-Aarteil S."/>
            <person name="Calhoun S."/>
            <person name="Kuo A."/>
            <person name="Mondo S."/>
            <person name="Pangilinan J."/>
            <person name="Riley R."/>
            <person name="LaButti K."/>
            <person name="Andreopoulos B."/>
            <person name="Lipzen A."/>
            <person name="Chen C."/>
            <person name="Yanf M."/>
            <person name="Daum C."/>
            <person name="Ng V."/>
            <person name="Clum A."/>
            <person name="Steindorff A."/>
            <person name="Ohm R."/>
            <person name="Martin F."/>
            <person name="Silar P."/>
            <person name="Natvig D."/>
            <person name="Lalanne C."/>
            <person name="Gautier V."/>
            <person name="Ament-velasquez S.L."/>
            <person name="Kruys A."/>
            <person name="Hutchinson M.I."/>
            <person name="Powell A.J."/>
            <person name="Barry K."/>
            <person name="Miller A.N."/>
            <person name="Grigoriev I.V."/>
            <person name="Debuchy R."/>
            <person name="Gladieux P."/>
            <person name="Thoren M.H."/>
            <person name="Johannesson H."/>
        </authorList>
    </citation>
    <scope>NUCLEOTIDE SEQUENCE</scope>
    <source>
        <strain evidence="2">CBS 232.78</strain>
    </source>
</reference>
<proteinExistence type="predicted"/>
<evidence type="ECO:0000313" key="3">
    <source>
        <dbReference type="Proteomes" id="UP001285441"/>
    </source>
</evidence>
<dbReference type="InterPro" id="IPR043129">
    <property type="entry name" value="ATPase_NBD"/>
</dbReference>
<comment type="caution">
    <text evidence="2">The sequence shown here is derived from an EMBL/GenBank/DDBJ whole genome shotgun (WGS) entry which is preliminary data.</text>
</comment>
<feature type="region of interest" description="Disordered" evidence="1">
    <location>
        <begin position="1"/>
        <end position="53"/>
    </location>
</feature>
<evidence type="ECO:0000256" key="1">
    <source>
        <dbReference type="SAM" id="MobiDB-lite"/>
    </source>
</evidence>
<reference evidence="2" key="1">
    <citation type="journal article" date="2023" name="Mol. Phylogenet. Evol.">
        <title>Genome-scale phylogeny and comparative genomics of the fungal order Sordariales.</title>
        <authorList>
            <person name="Hensen N."/>
            <person name="Bonometti L."/>
            <person name="Westerberg I."/>
            <person name="Brannstrom I.O."/>
            <person name="Guillou S."/>
            <person name="Cros-Aarteil S."/>
            <person name="Calhoun S."/>
            <person name="Haridas S."/>
            <person name="Kuo A."/>
            <person name="Mondo S."/>
            <person name="Pangilinan J."/>
            <person name="Riley R."/>
            <person name="LaButti K."/>
            <person name="Andreopoulos B."/>
            <person name="Lipzen A."/>
            <person name="Chen C."/>
            <person name="Yan M."/>
            <person name="Daum C."/>
            <person name="Ng V."/>
            <person name="Clum A."/>
            <person name="Steindorff A."/>
            <person name="Ohm R.A."/>
            <person name="Martin F."/>
            <person name="Silar P."/>
            <person name="Natvig D.O."/>
            <person name="Lalanne C."/>
            <person name="Gautier V."/>
            <person name="Ament-Velasquez S.L."/>
            <person name="Kruys A."/>
            <person name="Hutchinson M.I."/>
            <person name="Powell A.J."/>
            <person name="Barry K."/>
            <person name="Miller A.N."/>
            <person name="Grigoriev I.V."/>
            <person name="Debuchy R."/>
            <person name="Gladieux P."/>
            <person name="Hiltunen Thoren M."/>
            <person name="Johannesson H."/>
        </authorList>
    </citation>
    <scope>NUCLEOTIDE SEQUENCE</scope>
    <source>
        <strain evidence="2">CBS 232.78</strain>
    </source>
</reference>
<name>A0AAE0K0X9_9PEZI</name>
<dbReference type="EMBL" id="JAULSW010000011">
    <property type="protein sequence ID" value="KAK3368018.1"/>
    <property type="molecule type" value="Genomic_DNA"/>
</dbReference>
<protein>
    <submittedName>
        <fullName evidence="2">Uncharacterized protein</fullName>
    </submittedName>
</protein>
<dbReference type="CDD" id="cd10170">
    <property type="entry name" value="ASKHA_NBD_HSP70"/>
    <property type="match status" value="1"/>
</dbReference>
<keyword evidence="3" id="KW-1185">Reference proteome</keyword>
<dbReference type="AlphaFoldDB" id="A0AAE0K0X9"/>
<dbReference type="Proteomes" id="UP001285441">
    <property type="component" value="Unassembled WGS sequence"/>
</dbReference>
<feature type="compositionally biased region" description="Basic and acidic residues" evidence="1">
    <location>
        <begin position="137"/>
        <end position="146"/>
    </location>
</feature>
<evidence type="ECO:0000313" key="2">
    <source>
        <dbReference type="EMBL" id="KAK3368018.1"/>
    </source>
</evidence>
<feature type="region of interest" description="Disordered" evidence="1">
    <location>
        <begin position="137"/>
        <end position="158"/>
    </location>
</feature>